<dbReference type="RefSeq" id="WP_110463568.1">
    <property type="nucleotide sequence ID" value="NZ_QKMR01000032.1"/>
</dbReference>
<dbReference type="AlphaFoldDB" id="A0A318XJN1"/>
<dbReference type="Proteomes" id="UP000248132">
    <property type="component" value="Unassembled WGS sequence"/>
</dbReference>
<reference evidence="1 2" key="1">
    <citation type="submission" date="2018-06" db="EMBL/GenBank/DDBJ databases">
        <title>Genomic Encyclopedia of Type Strains, Phase I: the one thousand microbial genomes (KMG-I) project.</title>
        <authorList>
            <person name="Kyrpides N."/>
        </authorList>
    </citation>
    <scope>NUCLEOTIDE SEQUENCE [LARGE SCALE GENOMIC DNA]</scope>
    <source>
        <strain evidence="1 2">DSM 19573</strain>
    </source>
</reference>
<evidence type="ECO:0000313" key="1">
    <source>
        <dbReference type="EMBL" id="PYG84362.1"/>
    </source>
</evidence>
<dbReference type="SUPFAM" id="SSF47336">
    <property type="entry name" value="ACP-like"/>
    <property type="match status" value="1"/>
</dbReference>
<dbReference type="InterPro" id="IPR023972">
    <property type="entry name" value="CHP04069_acyl_carrier-rel"/>
</dbReference>
<evidence type="ECO:0000313" key="2">
    <source>
        <dbReference type="Proteomes" id="UP000248132"/>
    </source>
</evidence>
<name>A0A318XJN1_9FIRM</name>
<dbReference type="NCBIfam" id="TIGR04069">
    <property type="entry name" value="ocin_ACP_rel"/>
    <property type="match status" value="1"/>
</dbReference>
<dbReference type="InterPro" id="IPR036736">
    <property type="entry name" value="ACP-like_sf"/>
</dbReference>
<organism evidence="1 2">
    <name type="scientific">Ruminiclostridium sufflavum DSM 19573</name>
    <dbReference type="NCBI Taxonomy" id="1121337"/>
    <lineage>
        <taxon>Bacteria</taxon>
        <taxon>Bacillati</taxon>
        <taxon>Bacillota</taxon>
        <taxon>Clostridia</taxon>
        <taxon>Eubacteriales</taxon>
        <taxon>Oscillospiraceae</taxon>
        <taxon>Ruminiclostridium</taxon>
    </lineage>
</organism>
<dbReference type="OrthoDB" id="1739662at2"/>
<accession>A0A318XJN1</accession>
<gene>
    <name evidence="1" type="ORF">LY28_03625</name>
</gene>
<proteinExistence type="predicted"/>
<comment type="caution">
    <text evidence="1">The sequence shown here is derived from an EMBL/GenBank/DDBJ whole genome shotgun (WGS) entry which is preliminary data.</text>
</comment>
<sequence length="89" mass="10340">MNNKVYEGLQKIFCKRFNIELESLNTIKLDNNLLGKEWCLEPRDLLYLFFDIENEFGIKIPEDVIEDGRFSSISNIADIISDIIANRVA</sequence>
<dbReference type="Gene3D" id="1.10.1200.10">
    <property type="entry name" value="ACP-like"/>
    <property type="match status" value="1"/>
</dbReference>
<dbReference type="EMBL" id="QKMR01000032">
    <property type="protein sequence ID" value="PYG84362.1"/>
    <property type="molecule type" value="Genomic_DNA"/>
</dbReference>
<protein>
    <submittedName>
        <fullName evidence="1">Acyl carrier protein</fullName>
    </submittedName>
</protein>
<keyword evidence="2" id="KW-1185">Reference proteome</keyword>